<dbReference type="Proteomes" id="UP000313231">
    <property type="component" value="Unassembled WGS sequence"/>
</dbReference>
<name>A0A5C4W4A4_9ACTN</name>
<dbReference type="EC" id="2.7.7.68" evidence="5"/>
<evidence type="ECO:0000256" key="3">
    <source>
        <dbReference type="ARBA" id="ARBA00022741"/>
    </source>
</evidence>
<keyword evidence="6" id="KW-1185">Reference proteome</keyword>
<dbReference type="NCBIfam" id="TIGR03552">
    <property type="entry name" value="F420_cofC"/>
    <property type="match status" value="1"/>
</dbReference>
<organism evidence="5 6">
    <name type="scientific">Nocardioides albidus</name>
    <dbReference type="NCBI Taxonomy" id="1517589"/>
    <lineage>
        <taxon>Bacteria</taxon>
        <taxon>Bacillati</taxon>
        <taxon>Actinomycetota</taxon>
        <taxon>Actinomycetes</taxon>
        <taxon>Propionibacteriales</taxon>
        <taxon>Nocardioidaceae</taxon>
        <taxon>Nocardioides</taxon>
    </lineage>
</organism>
<evidence type="ECO:0000256" key="4">
    <source>
        <dbReference type="ARBA" id="ARBA00023134"/>
    </source>
</evidence>
<keyword evidence="3" id="KW-0547">Nucleotide-binding</keyword>
<comment type="caution">
    <text evidence="5">The sequence shown here is derived from an EMBL/GenBank/DDBJ whole genome shotgun (WGS) entry which is preliminary data.</text>
</comment>
<dbReference type="InterPro" id="IPR002835">
    <property type="entry name" value="CofC"/>
</dbReference>
<protein>
    <submittedName>
        <fullName evidence="5">2-phospho-L-lactate guanylyltransferase</fullName>
        <ecNumber evidence="5">2.7.7.68</ecNumber>
    </submittedName>
</protein>
<keyword evidence="2 5" id="KW-0548">Nucleotidyltransferase</keyword>
<dbReference type="RefSeq" id="WP_139622250.1">
    <property type="nucleotide sequence ID" value="NZ_VDMP01000020.1"/>
</dbReference>
<dbReference type="OrthoDB" id="9151145at2"/>
<dbReference type="AlphaFoldDB" id="A0A5C4W4A4"/>
<dbReference type="EMBL" id="VDMP01000020">
    <property type="protein sequence ID" value="TNM42853.1"/>
    <property type="molecule type" value="Genomic_DNA"/>
</dbReference>
<dbReference type="InterPro" id="IPR029044">
    <property type="entry name" value="Nucleotide-diphossugar_trans"/>
</dbReference>
<gene>
    <name evidence="5" type="primary">cofC</name>
    <name evidence="5" type="ORF">FHP29_07610</name>
</gene>
<dbReference type="SUPFAM" id="SSF53448">
    <property type="entry name" value="Nucleotide-diphospho-sugar transferases"/>
    <property type="match status" value="1"/>
</dbReference>
<reference evidence="5 6" key="1">
    <citation type="journal article" date="2016" name="Int. J. Syst. Evol. Microbiol.">
        <title>Nocardioides albidus sp. nov., an actinobacterium isolated from garden soil.</title>
        <authorList>
            <person name="Singh H."/>
            <person name="Du J."/>
            <person name="Trinh H."/>
            <person name="Won K."/>
            <person name="Yang J.E."/>
            <person name="Yin C."/>
            <person name="Kook M."/>
            <person name="Yi T.H."/>
        </authorList>
    </citation>
    <scope>NUCLEOTIDE SEQUENCE [LARGE SCALE GENOMIC DNA]</scope>
    <source>
        <strain evidence="5 6">CCTCC AB 2015297</strain>
    </source>
</reference>
<dbReference type="PANTHER" id="PTHR40392:SF1">
    <property type="entry name" value="2-PHOSPHO-L-LACTATE GUANYLYLTRANSFERASE"/>
    <property type="match status" value="1"/>
</dbReference>
<keyword evidence="4" id="KW-0342">GTP-binding</keyword>
<dbReference type="Pfam" id="PF01983">
    <property type="entry name" value="CofC"/>
    <property type="match status" value="1"/>
</dbReference>
<accession>A0A5C4W4A4</accession>
<evidence type="ECO:0000256" key="2">
    <source>
        <dbReference type="ARBA" id="ARBA00022695"/>
    </source>
</evidence>
<evidence type="ECO:0000313" key="5">
    <source>
        <dbReference type="EMBL" id="TNM42853.1"/>
    </source>
</evidence>
<keyword evidence="1 5" id="KW-0808">Transferase</keyword>
<proteinExistence type="predicted"/>
<dbReference type="Gene3D" id="3.90.550.10">
    <property type="entry name" value="Spore Coat Polysaccharide Biosynthesis Protein SpsA, Chain A"/>
    <property type="match status" value="1"/>
</dbReference>
<dbReference type="GO" id="GO:0043814">
    <property type="term" value="F:phospholactate guanylyltransferase activity"/>
    <property type="evidence" value="ECO:0007669"/>
    <property type="project" value="UniProtKB-EC"/>
</dbReference>
<evidence type="ECO:0000256" key="1">
    <source>
        <dbReference type="ARBA" id="ARBA00022679"/>
    </source>
</evidence>
<evidence type="ECO:0000313" key="6">
    <source>
        <dbReference type="Proteomes" id="UP000313231"/>
    </source>
</evidence>
<dbReference type="GO" id="GO:0005525">
    <property type="term" value="F:GTP binding"/>
    <property type="evidence" value="ECO:0007669"/>
    <property type="project" value="UniProtKB-KW"/>
</dbReference>
<dbReference type="PANTHER" id="PTHR40392">
    <property type="entry name" value="2-PHOSPHO-L-LACTATE GUANYLYLTRANSFERASE"/>
    <property type="match status" value="1"/>
</dbReference>
<sequence length="219" mass="22315">MFTRPGSFAVLLPVKSPGTGKSRLSILPDPERALLAAAFATDVVDVCLRTDHVAGVLVVSDDAGFAATLAARGAHTCADPGGGLNAALRHGAAFLGDERPDLRPVALCADLPALVPADLAAALADVPSAPCFVADADATGTTLYSASYEDFDPRFGAGSASAHADSGARALGGEWPTLRRDVDDVAGLEAAIRLGVGPCSAEVLRRIGPLHGRRKGRTP</sequence>